<organism evidence="1 2">
    <name type="scientific">Siccirubricoccus deserti</name>
    <dbReference type="NCBI Taxonomy" id="2013562"/>
    <lineage>
        <taxon>Bacteria</taxon>
        <taxon>Pseudomonadati</taxon>
        <taxon>Pseudomonadota</taxon>
        <taxon>Alphaproteobacteria</taxon>
        <taxon>Acetobacterales</taxon>
        <taxon>Roseomonadaceae</taxon>
        <taxon>Siccirubricoccus</taxon>
    </lineage>
</organism>
<dbReference type="RefSeq" id="WP_186772305.1">
    <property type="nucleotide sequence ID" value="NZ_JACOMF010000030.1"/>
</dbReference>
<accession>A0A9X0UEF1</accession>
<dbReference type="AlphaFoldDB" id="A0A9X0UEF1"/>
<gene>
    <name evidence="1" type="ORF">H7965_19750</name>
</gene>
<reference evidence="1" key="1">
    <citation type="submission" date="2020-08" db="EMBL/GenBank/DDBJ databases">
        <authorList>
            <person name="Hu Y."/>
            <person name="Nguyen S.V."/>
            <person name="Li F."/>
            <person name="Fanning S."/>
        </authorList>
    </citation>
    <scope>NUCLEOTIDE SEQUENCE</scope>
    <source>
        <strain evidence="1">SYSU D8009</strain>
    </source>
</reference>
<keyword evidence="2" id="KW-1185">Reference proteome</keyword>
<sequence>MPTHSQARTNNAAAPLYDRMEERMLARDQVGASQAFYEVVKAGRPLNEILAEAVRIHAPYTHVPYHERIDDGYVNFVNNDHCLLSARATINLTRMVPETLAMLPMAQTIWYIPTGLDVWNQKIGKAPGHYTRAYEGKIENPPAPAIYWPDSEPLREAGPLKERLGHWMTQVHRGQVMEAYRSFLGLMEDKANRREVLAELVFAGMIDVQDRMYLNRSYTTGHKGYRARATVELGDALGWDNAHQVIYAGALDIAVGPRWYSVYEMACNTIKTDIEGQTLRAIPYGGVSEAESAMLRNAAPLSREEEEALIRTLLHGAEPENTRAVTLLLRAGKDPRRIIDAMQIAAAQLTIDTHDPNNFSMPMHCYEYCNALGWFFDNFDHPRRLRLLYVAAEFISMTAHHQKHTGEMIPRPVPAPAGADRLSKPELLARIDQAICLQQTDEAQGWVQAYLDNIADRAPLVQALAVASCKIGNDPHNQEIPQNMLEDFAKNRSPQRDRLLLACTQHCAGHRKYGDILEAARRFGEGVGVALQ</sequence>
<evidence type="ECO:0000313" key="1">
    <source>
        <dbReference type="EMBL" id="MBC4017547.1"/>
    </source>
</evidence>
<comment type="caution">
    <text evidence="1">The sequence shown here is derived from an EMBL/GenBank/DDBJ whole genome shotgun (WGS) entry which is preliminary data.</text>
</comment>
<evidence type="ECO:0000313" key="2">
    <source>
        <dbReference type="Proteomes" id="UP000600101"/>
    </source>
</evidence>
<name>A0A9X0UEF1_9PROT</name>
<dbReference type="EMBL" id="JACOMF010000030">
    <property type="protein sequence ID" value="MBC4017547.1"/>
    <property type="molecule type" value="Genomic_DNA"/>
</dbReference>
<dbReference type="Proteomes" id="UP000600101">
    <property type="component" value="Unassembled WGS sequence"/>
</dbReference>
<protein>
    <submittedName>
        <fullName evidence="1">Uncharacterized protein</fullName>
    </submittedName>
</protein>
<proteinExistence type="predicted"/>